<name>A0A7X1WAW6_9PSED</name>
<comment type="caution">
    <text evidence="1">The sequence shown here is derived from an EMBL/GenBank/DDBJ whole genome shotgun (WGS) entry which is preliminary data.</text>
</comment>
<accession>A0A7X1WAW6</accession>
<gene>
    <name evidence="1" type="ORF">GHO40_16880</name>
</gene>
<reference evidence="1 2" key="1">
    <citation type="submission" date="2019-10" db="EMBL/GenBank/DDBJ databases">
        <title>Evaluation of single-gene subtyping targets for Pseudomonas.</title>
        <authorList>
            <person name="Reichler S.J."/>
            <person name="Orsi R.H."/>
            <person name="Wiedmann M."/>
            <person name="Martin N.H."/>
            <person name="Murphy S.I."/>
        </authorList>
    </citation>
    <scope>NUCLEOTIDE SEQUENCE [LARGE SCALE GENOMIC DNA]</scope>
    <source>
        <strain evidence="1 2">FSL R10-3257</strain>
    </source>
</reference>
<dbReference type="EMBL" id="WIWJ01000031">
    <property type="protein sequence ID" value="MQT48381.1"/>
    <property type="molecule type" value="Genomic_DNA"/>
</dbReference>
<organism evidence="1 2">
    <name type="scientific">Pseudomonas helleri</name>
    <dbReference type="NCBI Taxonomy" id="1608996"/>
    <lineage>
        <taxon>Bacteria</taxon>
        <taxon>Pseudomonadati</taxon>
        <taxon>Pseudomonadota</taxon>
        <taxon>Gammaproteobacteria</taxon>
        <taxon>Pseudomonadales</taxon>
        <taxon>Pseudomonadaceae</taxon>
        <taxon>Pseudomonas</taxon>
    </lineage>
</organism>
<protein>
    <submittedName>
        <fullName evidence="1">Uncharacterized protein</fullName>
    </submittedName>
</protein>
<evidence type="ECO:0000313" key="1">
    <source>
        <dbReference type="EMBL" id="MQT48381.1"/>
    </source>
</evidence>
<evidence type="ECO:0000313" key="2">
    <source>
        <dbReference type="Proteomes" id="UP000441404"/>
    </source>
</evidence>
<dbReference type="Proteomes" id="UP000441404">
    <property type="component" value="Unassembled WGS sequence"/>
</dbReference>
<dbReference type="AlphaFoldDB" id="A0A7X1WAW6"/>
<dbReference type="RefSeq" id="WP_153429801.1">
    <property type="nucleotide sequence ID" value="NZ_WIWJ01000031.1"/>
</dbReference>
<proteinExistence type="predicted"/>
<sequence length="307" mass="34506">MFNHAVSLADYSQDPHQIITPIDLATRFPEVLDISIGRYHSDINLFRELANASNSSNELLEYIRGGRYNAKQRMTLLKIFRRCVCPIVDTEMAKKLKVATATLVLNYGQYFKDINVVKTQFNNFSTAQESALAALVGEYDTRGQSGYILTGWFFDWFNQYYSGHFNISGPRGAGRDIELRTLYDTYEGDFPCDFVITDNSNNICAIGFARYDATRGGAQSDDRTGGNADKVSKASAFCNQFGHRFRIIFLSDGPGLAHKDTWIEACRLDNSWDGAVRVTTLKTAPSRITPDWLLGRDTPVVAPPLRF</sequence>